<dbReference type="AlphaFoldDB" id="A0AAV1FA74"/>
<dbReference type="Proteomes" id="UP001178508">
    <property type="component" value="Chromosome 6"/>
</dbReference>
<feature type="coiled-coil region" evidence="1">
    <location>
        <begin position="300"/>
        <end position="327"/>
    </location>
</feature>
<keyword evidence="4" id="KW-1185">Reference proteome</keyword>
<name>A0AAV1FA74_XYRNO</name>
<keyword evidence="1" id="KW-0175">Coiled coil</keyword>
<evidence type="ECO:0000313" key="4">
    <source>
        <dbReference type="Proteomes" id="UP001178508"/>
    </source>
</evidence>
<feature type="region of interest" description="Disordered" evidence="2">
    <location>
        <begin position="147"/>
        <end position="172"/>
    </location>
</feature>
<sequence length="355" mass="41019">MRIQSGKTNAKTFSVQNNKIDEYLAKKREKRRKHREAVKKAKFMNLMQTDALRQEVNQLNDMLKRAQEELVIEKLGGMLLSGGQTPRLKDSDSIVQASVDLQLERLKNQRLQEELDKLKAAHCDLNRRYQADVVSVKQQMDSLQQELQKQMKTNGDRVSQDQAAKRSSAAKNNSLLKSMTEEMDKHKQNLIHAEQTVESLQQKLQKQERAHSEKVSWDQAVKRFLTAQNKALLQKMAEEKKKHQQNMSPAEQTIESLQHKLKKQSQAPLGQTSQDQLVIRAVKAEHNTICQKMRQEMEVLQHSATQREQMMAELEKLNNQLIIQKNSTTELQVTDDQSLAQLRAPKLKNTNKQNK</sequence>
<evidence type="ECO:0000256" key="2">
    <source>
        <dbReference type="SAM" id="MobiDB-lite"/>
    </source>
</evidence>
<gene>
    <name evidence="3" type="ORF">XNOV1_A035903</name>
</gene>
<evidence type="ECO:0000256" key="1">
    <source>
        <dbReference type="SAM" id="Coils"/>
    </source>
</evidence>
<feature type="coiled-coil region" evidence="1">
    <location>
        <begin position="20"/>
        <end position="69"/>
    </location>
</feature>
<proteinExistence type="predicted"/>
<dbReference type="EMBL" id="OY660869">
    <property type="protein sequence ID" value="CAJ1058062.1"/>
    <property type="molecule type" value="Genomic_DNA"/>
</dbReference>
<reference evidence="3" key="1">
    <citation type="submission" date="2023-08" db="EMBL/GenBank/DDBJ databases">
        <authorList>
            <person name="Alioto T."/>
            <person name="Alioto T."/>
            <person name="Gomez Garrido J."/>
        </authorList>
    </citation>
    <scope>NUCLEOTIDE SEQUENCE</scope>
</reference>
<protein>
    <submittedName>
        <fullName evidence="3">Golgin subfamily A member 3-like isoform X2</fullName>
    </submittedName>
</protein>
<evidence type="ECO:0000313" key="3">
    <source>
        <dbReference type="EMBL" id="CAJ1058062.1"/>
    </source>
</evidence>
<organism evidence="3 4">
    <name type="scientific">Xyrichtys novacula</name>
    <name type="common">Pearly razorfish</name>
    <name type="synonym">Hemipteronotus novacula</name>
    <dbReference type="NCBI Taxonomy" id="13765"/>
    <lineage>
        <taxon>Eukaryota</taxon>
        <taxon>Metazoa</taxon>
        <taxon>Chordata</taxon>
        <taxon>Craniata</taxon>
        <taxon>Vertebrata</taxon>
        <taxon>Euteleostomi</taxon>
        <taxon>Actinopterygii</taxon>
        <taxon>Neopterygii</taxon>
        <taxon>Teleostei</taxon>
        <taxon>Neoteleostei</taxon>
        <taxon>Acanthomorphata</taxon>
        <taxon>Eupercaria</taxon>
        <taxon>Labriformes</taxon>
        <taxon>Labridae</taxon>
        <taxon>Xyrichtys</taxon>
    </lineage>
</organism>
<accession>A0AAV1FA74</accession>